<proteinExistence type="predicted"/>
<dbReference type="OrthoDB" id="3699053at2"/>
<reference evidence="2 3" key="1">
    <citation type="submission" date="2016-10" db="EMBL/GenBank/DDBJ databases">
        <authorList>
            <person name="de Groot N.N."/>
        </authorList>
    </citation>
    <scope>NUCLEOTIDE SEQUENCE [LARGE SCALE GENOMIC DNA]</scope>
    <source>
        <strain evidence="2 3">CPCC 201259</strain>
    </source>
</reference>
<dbReference type="STRING" id="455193.SAMN05421805_1011019"/>
<protein>
    <submittedName>
        <fullName evidence="2">Uncharacterized protein</fullName>
    </submittedName>
</protein>
<dbReference type="EMBL" id="RBXX01000002">
    <property type="protein sequence ID" value="RKT87769.1"/>
    <property type="molecule type" value="Genomic_DNA"/>
</dbReference>
<dbReference type="EMBL" id="FOUP01000001">
    <property type="protein sequence ID" value="SFM64561.1"/>
    <property type="molecule type" value="Genomic_DNA"/>
</dbReference>
<dbReference type="AlphaFoldDB" id="A0A1I4SJM6"/>
<evidence type="ECO:0000313" key="3">
    <source>
        <dbReference type="Proteomes" id="UP000199398"/>
    </source>
</evidence>
<keyword evidence="4" id="KW-1185">Reference proteome</keyword>
<evidence type="ECO:0000313" key="2">
    <source>
        <dbReference type="EMBL" id="SFM64561.1"/>
    </source>
</evidence>
<gene>
    <name evidence="1" type="ORF">ATL45_6189</name>
    <name evidence="2" type="ORF">SAMN05421805_1011019</name>
</gene>
<evidence type="ECO:0000313" key="1">
    <source>
        <dbReference type="EMBL" id="RKT87769.1"/>
    </source>
</evidence>
<evidence type="ECO:0000313" key="4">
    <source>
        <dbReference type="Proteomes" id="UP000270697"/>
    </source>
</evidence>
<accession>A0A1I4SJM6</accession>
<dbReference type="RefSeq" id="WP_093146436.1">
    <property type="nucleotide sequence ID" value="NZ_FOUP01000001.1"/>
</dbReference>
<dbReference type="Proteomes" id="UP000199398">
    <property type="component" value="Unassembled WGS sequence"/>
</dbReference>
<sequence length="70" mass="7808">MGVCQQSGIFIDSFVAMEQEVPMRYELDRHNDVVVLYCGPNSEYVLTIGRENLANLISIGTEAIRELSAT</sequence>
<organism evidence="2 3">
    <name type="scientific">Saccharopolyspora antimicrobica</name>
    <dbReference type="NCBI Taxonomy" id="455193"/>
    <lineage>
        <taxon>Bacteria</taxon>
        <taxon>Bacillati</taxon>
        <taxon>Actinomycetota</taxon>
        <taxon>Actinomycetes</taxon>
        <taxon>Pseudonocardiales</taxon>
        <taxon>Pseudonocardiaceae</taxon>
        <taxon>Saccharopolyspora</taxon>
    </lineage>
</organism>
<name>A0A1I4SJM6_9PSEU</name>
<reference evidence="1 4" key="2">
    <citation type="submission" date="2018-10" db="EMBL/GenBank/DDBJ databases">
        <title>Sequencing the genomes of 1000 actinobacteria strains.</title>
        <authorList>
            <person name="Klenk H.-P."/>
        </authorList>
    </citation>
    <scope>NUCLEOTIDE SEQUENCE [LARGE SCALE GENOMIC DNA]</scope>
    <source>
        <strain evidence="1 4">DSM 45119</strain>
    </source>
</reference>
<dbReference type="Proteomes" id="UP000270697">
    <property type="component" value="Unassembled WGS sequence"/>
</dbReference>